<sequence length="149" mass="16714">MRTPPILYIIPAVFILGTITSLIALAHIKETSDFKTHQESVSPYLWAGLGIVFAVCLSTLTWQLVVVKKIRDKKKVAIDKLLQEFNKEDNPNYVNWRFAETPNTGAIYQNVLLIEIGEPPMCVINISEAPELEKYLNNGPISSSMHSSI</sequence>
<dbReference type="EMBL" id="CAJVPL010003072">
    <property type="protein sequence ID" value="CAG8625576.1"/>
    <property type="molecule type" value="Genomic_DNA"/>
</dbReference>
<accession>A0A9N9D7G2</accession>
<protein>
    <submittedName>
        <fullName evidence="2">5253_t:CDS:1</fullName>
    </submittedName>
</protein>
<evidence type="ECO:0000256" key="1">
    <source>
        <dbReference type="SAM" id="Phobius"/>
    </source>
</evidence>
<evidence type="ECO:0000313" key="2">
    <source>
        <dbReference type="EMBL" id="CAG8625576.1"/>
    </source>
</evidence>
<keyword evidence="1" id="KW-0472">Membrane</keyword>
<gene>
    <name evidence="2" type="ORF">AGERDE_LOCUS10268</name>
</gene>
<proteinExistence type="predicted"/>
<keyword evidence="1" id="KW-1133">Transmembrane helix</keyword>
<dbReference type="Proteomes" id="UP000789831">
    <property type="component" value="Unassembled WGS sequence"/>
</dbReference>
<dbReference type="AlphaFoldDB" id="A0A9N9D7G2"/>
<dbReference type="OrthoDB" id="10460158at2759"/>
<keyword evidence="3" id="KW-1185">Reference proteome</keyword>
<feature type="transmembrane region" description="Helical" evidence="1">
    <location>
        <begin position="44"/>
        <end position="65"/>
    </location>
</feature>
<organism evidence="2 3">
    <name type="scientific">Ambispora gerdemannii</name>
    <dbReference type="NCBI Taxonomy" id="144530"/>
    <lineage>
        <taxon>Eukaryota</taxon>
        <taxon>Fungi</taxon>
        <taxon>Fungi incertae sedis</taxon>
        <taxon>Mucoromycota</taxon>
        <taxon>Glomeromycotina</taxon>
        <taxon>Glomeromycetes</taxon>
        <taxon>Archaeosporales</taxon>
        <taxon>Ambisporaceae</taxon>
        <taxon>Ambispora</taxon>
    </lineage>
</organism>
<name>A0A9N9D7G2_9GLOM</name>
<keyword evidence="1" id="KW-0812">Transmembrane</keyword>
<feature type="transmembrane region" description="Helical" evidence="1">
    <location>
        <begin position="7"/>
        <end position="28"/>
    </location>
</feature>
<reference evidence="2" key="1">
    <citation type="submission" date="2021-06" db="EMBL/GenBank/DDBJ databases">
        <authorList>
            <person name="Kallberg Y."/>
            <person name="Tangrot J."/>
            <person name="Rosling A."/>
        </authorList>
    </citation>
    <scope>NUCLEOTIDE SEQUENCE</scope>
    <source>
        <strain evidence="2">MT106</strain>
    </source>
</reference>
<comment type="caution">
    <text evidence="2">The sequence shown here is derived from an EMBL/GenBank/DDBJ whole genome shotgun (WGS) entry which is preliminary data.</text>
</comment>
<evidence type="ECO:0000313" key="3">
    <source>
        <dbReference type="Proteomes" id="UP000789831"/>
    </source>
</evidence>